<dbReference type="PANTHER" id="PTHR13768:SF2">
    <property type="entry name" value="GAMMA-SOLUBLE NSF ATTACHMENT PROTEIN"/>
    <property type="match status" value="1"/>
</dbReference>
<evidence type="ECO:0000256" key="4">
    <source>
        <dbReference type="ARBA" id="ARBA00022892"/>
    </source>
</evidence>
<keyword evidence="5" id="KW-0653">Protein transport</keyword>
<reference evidence="9 10" key="1">
    <citation type="submission" date="2018-06" db="EMBL/GenBank/DDBJ databases">
        <title>Genome analysis of cellulolytic fungus Trichoderma lentiforme CFAM-422.</title>
        <authorList>
            <person name="Steindorff A.S."/>
            <person name="Formighieri E.F."/>
            <person name="Midorikawa G.E.O."/>
            <person name="Tamietti M.S."/>
            <person name="Ramos E.Z."/>
            <person name="Silva A.S."/>
            <person name="Bon E.P.S."/>
            <person name="Mendes T.D."/>
            <person name="Damaso M.C.T."/>
            <person name="Favaro L.C.L."/>
        </authorList>
    </citation>
    <scope>NUCLEOTIDE SEQUENCE [LARGE SCALE GENOMIC DNA]</scope>
    <source>
        <strain evidence="9 10">CFAM-422</strain>
    </source>
</reference>
<organism evidence="9 10">
    <name type="scientific">Trichoderma lentiforme</name>
    <dbReference type="NCBI Taxonomy" id="1567552"/>
    <lineage>
        <taxon>Eukaryota</taxon>
        <taxon>Fungi</taxon>
        <taxon>Dikarya</taxon>
        <taxon>Ascomycota</taxon>
        <taxon>Pezizomycotina</taxon>
        <taxon>Sordariomycetes</taxon>
        <taxon>Hypocreomycetidae</taxon>
        <taxon>Hypocreales</taxon>
        <taxon>Hypocreaceae</taxon>
        <taxon>Trichoderma</taxon>
    </lineage>
</organism>
<evidence type="ECO:0000256" key="3">
    <source>
        <dbReference type="ARBA" id="ARBA00022448"/>
    </source>
</evidence>
<keyword evidence="4" id="KW-0931">ER-Golgi transport</keyword>
<gene>
    <name evidence="9" type="ORF">CFAM422_007170</name>
</gene>
<dbReference type="InterPro" id="IPR000744">
    <property type="entry name" value="NSF_attach"/>
</dbReference>
<dbReference type="Pfam" id="PF14938">
    <property type="entry name" value="SNAP"/>
    <property type="match status" value="1"/>
</dbReference>
<dbReference type="AlphaFoldDB" id="A0A9P4XDP9"/>
<dbReference type="GO" id="GO:0006886">
    <property type="term" value="P:intracellular protein transport"/>
    <property type="evidence" value="ECO:0007669"/>
    <property type="project" value="InterPro"/>
</dbReference>
<name>A0A9P4XDP9_9HYPO</name>
<evidence type="ECO:0000256" key="1">
    <source>
        <dbReference type="ARBA" id="ARBA00004170"/>
    </source>
</evidence>
<protein>
    <recommendedName>
        <fullName evidence="7">Gamma-soluble NSF attachment protein</fullName>
    </recommendedName>
    <alternativeName>
        <fullName evidence="8">N-ethylmaleimide-sensitive factor attachment protein gamma</fullName>
    </alternativeName>
</protein>
<dbReference type="GO" id="GO:0019905">
    <property type="term" value="F:syntaxin binding"/>
    <property type="evidence" value="ECO:0007669"/>
    <property type="project" value="TreeGrafter"/>
</dbReference>
<dbReference type="PANTHER" id="PTHR13768">
    <property type="entry name" value="SOLUBLE NSF ATTACHMENT PROTEIN SNAP"/>
    <property type="match status" value="1"/>
</dbReference>
<comment type="similarity">
    <text evidence="2">Belongs to the SNAP family.</text>
</comment>
<dbReference type="Gene3D" id="1.25.40.10">
    <property type="entry name" value="Tetratricopeptide repeat domain"/>
    <property type="match status" value="2"/>
</dbReference>
<dbReference type="GO" id="GO:0016192">
    <property type="term" value="P:vesicle-mediated transport"/>
    <property type="evidence" value="ECO:0007669"/>
    <property type="project" value="UniProtKB-KW"/>
</dbReference>
<dbReference type="SUPFAM" id="SSF48452">
    <property type="entry name" value="TPR-like"/>
    <property type="match status" value="1"/>
</dbReference>
<evidence type="ECO:0000313" key="9">
    <source>
        <dbReference type="EMBL" id="KAF3069374.1"/>
    </source>
</evidence>
<keyword evidence="6" id="KW-0472">Membrane</keyword>
<keyword evidence="3" id="KW-0813">Transport</keyword>
<evidence type="ECO:0000256" key="2">
    <source>
        <dbReference type="ARBA" id="ARBA00010050"/>
    </source>
</evidence>
<dbReference type="GO" id="GO:0005483">
    <property type="term" value="F:soluble NSF attachment protein activity"/>
    <property type="evidence" value="ECO:0007669"/>
    <property type="project" value="TreeGrafter"/>
</dbReference>
<evidence type="ECO:0000256" key="5">
    <source>
        <dbReference type="ARBA" id="ARBA00022927"/>
    </source>
</evidence>
<proteinExistence type="inferred from homology"/>
<evidence type="ECO:0000256" key="8">
    <source>
        <dbReference type="ARBA" id="ARBA00042485"/>
    </source>
</evidence>
<comment type="caution">
    <text evidence="9">The sequence shown here is derived from an EMBL/GenBank/DDBJ whole genome shotgun (WGS) entry which is preliminary data.</text>
</comment>
<evidence type="ECO:0000256" key="6">
    <source>
        <dbReference type="ARBA" id="ARBA00023136"/>
    </source>
</evidence>
<dbReference type="InterPro" id="IPR011990">
    <property type="entry name" value="TPR-like_helical_dom_sf"/>
</dbReference>
<evidence type="ECO:0000313" key="10">
    <source>
        <dbReference type="Proteomes" id="UP000801864"/>
    </source>
</evidence>
<dbReference type="EMBL" id="QLNT01000012">
    <property type="protein sequence ID" value="KAF3069374.1"/>
    <property type="molecule type" value="Genomic_DNA"/>
</dbReference>
<comment type="subcellular location">
    <subcellularLocation>
        <location evidence="1">Membrane</location>
        <topology evidence="1">Peripheral membrane protein</topology>
    </subcellularLocation>
</comment>
<dbReference type="GO" id="GO:0031201">
    <property type="term" value="C:SNARE complex"/>
    <property type="evidence" value="ECO:0007669"/>
    <property type="project" value="TreeGrafter"/>
</dbReference>
<keyword evidence="10" id="KW-1185">Reference proteome</keyword>
<sequence>MSPQWQPHAQPDIYYFPSIRATLYDALVKNTPLSHLIPFESRIADIMNNPEALIQQAEKLVAKGKSGWSFFGGSEERYEQAATCYRQAAEAYELRSNFLDAAATYMKAAEIQEKNLSDGFEAPDSYVHASDAYRRAVMEEAKPINENEKAEAKAKAINCRKKAIKLTESSSSGSKLRRLSRMYDAIGQINEKDIAGPLVQARRNLLSSKTLTAADEERMKNLALELQPTPNEADELQWLQSKTAFSDEEKAHLQWLESQILPALDEARIAYKEAANFLRLDAPLSASKLFDQYADLSVFIATLLPHSTEENANPNKKDKNSYYEDALNAYATILKALQGDPKKNRFSIPTYCYKWCVCRLAQCDHVATTRDVPMYREIEMDTYRQSEMHPGTLDSYIQSALPKYTLLFDLNEAIKQKDREMIDEILRANVVDDWQKKVFTDIQNKYEPKDDEFA</sequence>
<dbReference type="Proteomes" id="UP000801864">
    <property type="component" value="Unassembled WGS sequence"/>
</dbReference>
<evidence type="ECO:0000256" key="7">
    <source>
        <dbReference type="ARBA" id="ARBA00040047"/>
    </source>
</evidence>
<accession>A0A9P4XDP9</accession>
<dbReference type="GO" id="GO:0005774">
    <property type="term" value="C:vacuolar membrane"/>
    <property type="evidence" value="ECO:0007669"/>
    <property type="project" value="TreeGrafter"/>
</dbReference>